<dbReference type="InterPro" id="IPR000504">
    <property type="entry name" value="RRM_dom"/>
</dbReference>
<evidence type="ECO:0000313" key="6">
    <source>
        <dbReference type="EMBL" id="VDI65125.1"/>
    </source>
</evidence>
<evidence type="ECO:0000256" key="4">
    <source>
        <dbReference type="SAM" id="MobiDB-lite"/>
    </source>
</evidence>
<feature type="region of interest" description="Disordered" evidence="4">
    <location>
        <begin position="294"/>
        <end position="318"/>
    </location>
</feature>
<keyword evidence="2 3" id="KW-0694">RNA-binding</keyword>
<feature type="domain" description="HTH La-type RNA-binding" evidence="5">
    <location>
        <begin position="132"/>
        <end position="221"/>
    </location>
</feature>
<evidence type="ECO:0000256" key="1">
    <source>
        <dbReference type="ARBA" id="ARBA00022553"/>
    </source>
</evidence>
<feature type="compositionally biased region" description="Pro residues" evidence="4">
    <location>
        <begin position="638"/>
        <end position="653"/>
    </location>
</feature>
<feature type="compositionally biased region" description="Low complexity" evidence="4">
    <location>
        <begin position="710"/>
        <end position="726"/>
    </location>
</feature>
<name>A0A8B6GJL5_MYTGA</name>
<evidence type="ECO:0000256" key="2">
    <source>
        <dbReference type="ARBA" id="ARBA00022884"/>
    </source>
</evidence>
<feature type="compositionally biased region" description="Polar residues" evidence="4">
    <location>
        <begin position="775"/>
        <end position="797"/>
    </location>
</feature>
<dbReference type="SUPFAM" id="SSF54928">
    <property type="entry name" value="RNA-binding domain, RBD"/>
    <property type="match status" value="1"/>
</dbReference>
<feature type="compositionally biased region" description="Polar residues" evidence="4">
    <location>
        <begin position="660"/>
        <end position="672"/>
    </location>
</feature>
<dbReference type="PANTHER" id="PTHR22792">
    <property type="entry name" value="LUPUS LA PROTEIN-RELATED"/>
    <property type="match status" value="1"/>
</dbReference>
<dbReference type="SMART" id="SM00715">
    <property type="entry name" value="LA"/>
    <property type="match status" value="1"/>
</dbReference>
<evidence type="ECO:0000313" key="7">
    <source>
        <dbReference type="Proteomes" id="UP000596742"/>
    </source>
</evidence>
<protein>
    <submittedName>
        <fullName evidence="6">La-related protein 4</fullName>
    </submittedName>
</protein>
<dbReference type="Gene3D" id="1.10.10.10">
    <property type="entry name" value="Winged helix-like DNA-binding domain superfamily/Winged helix DNA-binding domain"/>
    <property type="match status" value="1"/>
</dbReference>
<dbReference type="InterPro" id="IPR058699">
    <property type="entry name" value="RRM_LARP4/4B"/>
</dbReference>
<feature type="compositionally biased region" description="Basic and acidic residues" evidence="4">
    <location>
        <begin position="486"/>
        <end position="498"/>
    </location>
</feature>
<feature type="compositionally biased region" description="Basic and acidic residues" evidence="4">
    <location>
        <begin position="803"/>
        <end position="848"/>
    </location>
</feature>
<feature type="compositionally biased region" description="Basic and acidic residues" evidence="4">
    <location>
        <begin position="727"/>
        <end position="743"/>
    </location>
</feature>
<feature type="compositionally biased region" description="Low complexity" evidence="4">
    <location>
        <begin position="465"/>
        <end position="483"/>
    </location>
</feature>
<keyword evidence="7" id="KW-1185">Reference proteome</keyword>
<dbReference type="GO" id="GO:0003730">
    <property type="term" value="F:mRNA 3'-UTR binding"/>
    <property type="evidence" value="ECO:0007669"/>
    <property type="project" value="TreeGrafter"/>
</dbReference>
<dbReference type="PROSITE" id="PS50961">
    <property type="entry name" value="HTH_LA"/>
    <property type="match status" value="1"/>
</dbReference>
<dbReference type="CDD" id="cd12430">
    <property type="entry name" value="RRM_LARP4_5_like"/>
    <property type="match status" value="1"/>
</dbReference>
<feature type="region of interest" description="Disordered" evidence="4">
    <location>
        <begin position="339"/>
        <end position="360"/>
    </location>
</feature>
<keyword evidence="1" id="KW-0597">Phosphoprotein</keyword>
<feature type="compositionally biased region" description="Polar residues" evidence="4">
    <location>
        <begin position="500"/>
        <end position="545"/>
    </location>
</feature>
<dbReference type="Proteomes" id="UP000596742">
    <property type="component" value="Unassembled WGS sequence"/>
</dbReference>
<feature type="compositionally biased region" description="Low complexity" evidence="4">
    <location>
        <begin position="598"/>
        <end position="607"/>
    </location>
</feature>
<dbReference type="InterPro" id="IPR036390">
    <property type="entry name" value="WH_DNA-bd_sf"/>
</dbReference>
<feature type="compositionally biased region" description="Basic and acidic residues" evidence="4">
    <location>
        <begin position="756"/>
        <end position="772"/>
    </location>
</feature>
<gene>
    <name evidence="6" type="ORF">MGAL_10B001588</name>
</gene>
<dbReference type="InterPro" id="IPR036388">
    <property type="entry name" value="WH-like_DNA-bd_sf"/>
</dbReference>
<dbReference type="InterPro" id="IPR045180">
    <property type="entry name" value="La_dom_prot"/>
</dbReference>
<dbReference type="GO" id="GO:0005829">
    <property type="term" value="C:cytosol"/>
    <property type="evidence" value="ECO:0007669"/>
    <property type="project" value="TreeGrafter"/>
</dbReference>
<dbReference type="Pfam" id="PF05383">
    <property type="entry name" value="La"/>
    <property type="match status" value="1"/>
</dbReference>
<dbReference type="InterPro" id="IPR035979">
    <property type="entry name" value="RBD_domain_sf"/>
</dbReference>
<dbReference type="SUPFAM" id="SSF46785">
    <property type="entry name" value="Winged helix' DNA-binding domain"/>
    <property type="match status" value="1"/>
</dbReference>
<dbReference type="EMBL" id="UYJE01008585">
    <property type="protein sequence ID" value="VDI65125.1"/>
    <property type="molecule type" value="Genomic_DNA"/>
</dbReference>
<dbReference type="GO" id="GO:0045727">
    <property type="term" value="P:positive regulation of translation"/>
    <property type="evidence" value="ECO:0007669"/>
    <property type="project" value="TreeGrafter"/>
</dbReference>
<accession>A0A8B6GJL5</accession>
<feature type="region of interest" description="Disordered" evidence="4">
    <location>
        <begin position="457"/>
        <end position="856"/>
    </location>
</feature>
<dbReference type="Pfam" id="PF26088">
    <property type="entry name" value="RRM_LARP4"/>
    <property type="match status" value="1"/>
</dbReference>
<sequence>MVVVQVELKDNYGESSAALMTSDRGTTGGAELTTTPVQSADYLVQWDGSETVLQFEKPGLNPNATVYKPADVQWDVNVNEYKYTNGDVGTGEGGAVTPTQTPLPEAPLDNAMGYNYEPNHNLDNGEDPLAGMDAEERKRHMIKTQLEACLSRENLASDRYLQSQMDADQYVPIATVAQLDQISQLTKDLELIIELIKELPNVQVHEDGEKCRPNHNRCTVILREIPDDTPLDDVKGLFTSEKCPKFASCEFAHNSNWFVTFESDADAQSAYQYLREEVKTFLGKPIMARIKAKPLIKNTPYPRNGYNRYQQQQNQQQQQQQQQAQQQQQLIQQPQQQQAQQQQQQQPTEGQGPQQTPQFQVQPQVSLMSNMSNISNIPNYSQQVSSPQFQVQPQVSLMSNMSNIPNYSQQAIPFFPNPMIQWPNNPLMDPSMVREHANYQLGVLAINGYQATSVKLNTQPRTPFGNLNRNNRNPRQNNRLGNQDRGPLDNRPSHDRQPQSHRTSPRMSDNQPISGHHSYQSQSRRTLDNNANHSHMSPVIDNNNIPAGRQSEIPSRYKSRRKPPLNGGPKLNNMKDKPEPQFDFESSNFPPLGGGPGTTSASTSSTSNEVFESKLSDVVKGTAKPQAKPQTNASQPQPVSPVAPPRPATPPQQPQKDHSNNSSSAINGTSAISSQSSTPTRVPSPPPVSPQKSQKTAIVEPPQQQKVIEVVQTPVKVTPVSSTPVKTAERERATFQTDRERPSPAKLSYAQMVQRKGSEKEEGSGAEGKPDDLSDNSGNESPQCSRKTLKEQSQTQKPAPRTPSKEHGRREFEPKEQRHGGGRRPAKENRIDRRGDRRRSDRNDREGSRSSVSSAK</sequence>
<evidence type="ECO:0000259" key="5">
    <source>
        <dbReference type="PROSITE" id="PS50961"/>
    </source>
</evidence>
<dbReference type="InterPro" id="IPR006630">
    <property type="entry name" value="La_HTH"/>
</dbReference>
<dbReference type="GO" id="GO:0010494">
    <property type="term" value="C:cytoplasmic stress granule"/>
    <property type="evidence" value="ECO:0007669"/>
    <property type="project" value="TreeGrafter"/>
</dbReference>
<dbReference type="SMART" id="SM00360">
    <property type="entry name" value="RRM"/>
    <property type="match status" value="1"/>
</dbReference>
<organism evidence="6 7">
    <name type="scientific">Mytilus galloprovincialis</name>
    <name type="common">Mediterranean mussel</name>
    <dbReference type="NCBI Taxonomy" id="29158"/>
    <lineage>
        <taxon>Eukaryota</taxon>
        <taxon>Metazoa</taxon>
        <taxon>Spiralia</taxon>
        <taxon>Lophotrochozoa</taxon>
        <taxon>Mollusca</taxon>
        <taxon>Bivalvia</taxon>
        <taxon>Autobranchia</taxon>
        <taxon>Pteriomorphia</taxon>
        <taxon>Mytilida</taxon>
        <taxon>Mytiloidea</taxon>
        <taxon>Mytilidae</taxon>
        <taxon>Mytilinae</taxon>
        <taxon>Mytilus</taxon>
    </lineage>
</organism>
<evidence type="ECO:0000256" key="3">
    <source>
        <dbReference type="PROSITE-ProRule" id="PRU00332"/>
    </source>
</evidence>
<reference evidence="6" key="1">
    <citation type="submission" date="2018-11" db="EMBL/GenBank/DDBJ databases">
        <authorList>
            <person name="Alioto T."/>
            <person name="Alioto T."/>
        </authorList>
    </citation>
    <scope>NUCLEOTIDE SEQUENCE</scope>
</reference>
<dbReference type="AlphaFoldDB" id="A0A8B6GJL5"/>
<dbReference type="PANTHER" id="PTHR22792:SF131">
    <property type="entry name" value="LA-RELATED PROTEIN LARP4B"/>
    <property type="match status" value="1"/>
</dbReference>
<proteinExistence type="predicted"/>
<comment type="caution">
    <text evidence="6">The sequence shown here is derived from an EMBL/GenBank/DDBJ whole genome shotgun (WGS) entry which is preliminary data.</text>
</comment>
<dbReference type="OrthoDB" id="10046764at2759"/>